<dbReference type="Proteomes" id="UP000664698">
    <property type="component" value="Unassembled WGS sequence"/>
</dbReference>
<dbReference type="RefSeq" id="WP_206568539.1">
    <property type="nucleotide sequence ID" value="NZ_JAFKCW010000001.1"/>
</dbReference>
<evidence type="ECO:0000313" key="5">
    <source>
        <dbReference type="Proteomes" id="UP000664698"/>
    </source>
</evidence>
<evidence type="ECO:0000313" key="4">
    <source>
        <dbReference type="EMBL" id="MBN7800594.1"/>
    </source>
</evidence>
<dbReference type="InterPro" id="IPR000182">
    <property type="entry name" value="GNAT_dom"/>
</dbReference>
<dbReference type="InterPro" id="IPR016181">
    <property type="entry name" value="Acyl_CoA_acyltransferase"/>
</dbReference>
<comment type="caution">
    <text evidence="4">The sequence shown here is derived from an EMBL/GenBank/DDBJ whole genome shotgun (WGS) entry which is preliminary data.</text>
</comment>
<dbReference type="Gene3D" id="3.40.630.30">
    <property type="match status" value="1"/>
</dbReference>
<organism evidence="4 5">
    <name type="scientific">Algoriphagus aestuariicola</name>
    <dbReference type="NCBI Taxonomy" id="1852016"/>
    <lineage>
        <taxon>Bacteria</taxon>
        <taxon>Pseudomonadati</taxon>
        <taxon>Bacteroidota</taxon>
        <taxon>Cytophagia</taxon>
        <taxon>Cytophagales</taxon>
        <taxon>Cyclobacteriaceae</taxon>
        <taxon>Algoriphagus</taxon>
    </lineage>
</organism>
<dbReference type="EMBL" id="JAFKCW010000001">
    <property type="protein sequence ID" value="MBN7800594.1"/>
    <property type="molecule type" value="Genomic_DNA"/>
</dbReference>
<evidence type="ECO:0000256" key="1">
    <source>
        <dbReference type="ARBA" id="ARBA00022679"/>
    </source>
</evidence>
<dbReference type="SUPFAM" id="SSF55729">
    <property type="entry name" value="Acyl-CoA N-acyltransferases (Nat)"/>
    <property type="match status" value="1"/>
</dbReference>
<accession>A0ABS3BSE2</accession>
<sequence length="196" mass="22949">MEIPSPIGPSLNLVPIQADDQAVLFSLMDKIYRDAYRYVWGDQGDWYVNLIYNPETLQKELNRARSHYFFVESDAVKIGILKYDFPFSPREIQIPNSMKLHRLYLHPDFHGKGIAKRLVEHCEKISLENGLESIWLEVMSCQPQAKRFYEKMGFSHLLSYQLDFEMLLPEYRGIEIWRKVLGKNLQSAQSAFSAEI</sequence>
<dbReference type="PROSITE" id="PS51186">
    <property type="entry name" value="GNAT"/>
    <property type="match status" value="1"/>
</dbReference>
<evidence type="ECO:0000256" key="2">
    <source>
        <dbReference type="ARBA" id="ARBA00023315"/>
    </source>
</evidence>
<dbReference type="Pfam" id="PF00583">
    <property type="entry name" value="Acetyltransf_1"/>
    <property type="match status" value="1"/>
</dbReference>
<dbReference type="InterPro" id="IPR050832">
    <property type="entry name" value="Bact_Acetyltransf"/>
</dbReference>
<dbReference type="CDD" id="cd04301">
    <property type="entry name" value="NAT_SF"/>
    <property type="match status" value="1"/>
</dbReference>
<proteinExistence type="predicted"/>
<keyword evidence="2" id="KW-0012">Acyltransferase</keyword>
<protein>
    <submittedName>
        <fullName evidence="4">GNAT family N-acetyltransferase</fullName>
    </submittedName>
</protein>
<keyword evidence="1" id="KW-0808">Transferase</keyword>
<reference evidence="4 5" key="1">
    <citation type="submission" date="2021-03" db="EMBL/GenBank/DDBJ databases">
        <title>novel species isolated from a fishpond in China.</title>
        <authorList>
            <person name="Lu H."/>
            <person name="Cai Z."/>
        </authorList>
    </citation>
    <scope>NUCLEOTIDE SEQUENCE [LARGE SCALE GENOMIC DNA]</scope>
    <source>
        <strain evidence="4 5">JCM 31546</strain>
    </source>
</reference>
<name>A0ABS3BSE2_9BACT</name>
<gene>
    <name evidence="4" type="ORF">J0A67_06965</name>
</gene>
<dbReference type="PANTHER" id="PTHR43877">
    <property type="entry name" value="AMINOALKYLPHOSPHONATE N-ACETYLTRANSFERASE-RELATED-RELATED"/>
    <property type="match status" value="1"/>
</dbReference>
<feature type="domain" description="N-acetyltransferase" evidence="3">
    <location>
        <begin position="11"/>
        <end position="171"/>
    </location>
</feature>
<keyword evidence="5" id="KW-1185">Reference proteome</keyword>
<evidence type="ECO:0000259" key="3">
    <source>
        <dbReference type="PROSITE" id="PS51186"/>
    </source>
</evidence>